<feature type="transmembrane region" description="Helical" evidence="1">
    <location>
        <begin position="38"/>
        <end position="58"/>
    </location>
</feature>
<accession>A0AA39NJ17</accession>
<dbReference type="AlphaFoldDB" id="A0AA39NJ17"/>
<organism evidence="4 5">
    <name type="scientific">Armillaria novae-zelandiae</name>
    <dbReference type="NCBI Taxonomy" id="153914"/>
    <lineage>
        <taxon>Eukaryota</taxon>
        <taxon>Fungi</taxon>
        <taxon>Dikarya</taxon>
        <taxon>Basidiomycota</taxon>
        <taxon>Agaricomycotina</taxon>
        <taxon>Agaricomycetes</taxon>
        <taxon>Agaricomycetidae</taxon>
        <taxon>Agaricales</taxon>
        <taxon>Marasmiineae</taxon>
        <taxon>Physalacriaceae</taxon>
        <taxon>Armillaria</taxon>
    </lineage>
</organism>
<gene>
    <name evidence="4" type="ORF">IW261DRAFT_1426869</name>
</gene>
<dbReference type="PANTHER" id="PTHR43767">
    <property type="entry name" value="LONG-CHAIN-FATTY-ACID--COA LIGASE"/>
    <property type="match status" value="1"/>
</dbReference>
<evidence type="ECO:0000313" key="4">
    <source>
        <dbReference type="EMBL" id="KAK0466525.1"/>
    </source>
</evidence>
<feature type="domain" description="AMP-binding enzyme C-terminal" evidence="3">
    <location>
        <begin position="789"/>
        <end position="855"/>
    </location>
</feature>
<dbReference type="PROSITE" id="PS00455">
    <property type="entry name" value="AMP_BINDING"/>
    <property type="match status" value="1"/>
</dbReference>
<dbReference type="Gene3D" id="3.40.50.12780">
    <property type="entry name" value="N-terminal domain of ligase-like"/>
    <property type="match status" value="2"/>
</dbReference>
<feature type="transmembrane region" description="Helical" evidence="1">
    <location>
        <begin position="70"/>
        <end position="99"/>
    </location>
</feature>
<feature type="domain" description="AMP-dependent synthetase/ligase" evidence="2">
    <location>
        <begin position="532"/>
        <end position="645"/>
    </location>
</feature>
<dbReference type="InterPro" id="IPR025110">
    <property type="entry name" value="AMP-bd_C"/>
</dbReference>
<keyword evidence="1" id="KW-0472">Membrane</keyword>
<keyword evidence="1" id="KW-1133">Transmembrane helix</keyword>
<evidence type="ECO:0008006" key="6">
    <source>
        <dbReference type="Google" id="ProtNLM"/>
    </source>
</evidence>
<feature type="transmembrane region" description="Helical" evidence="1">
    <location>
        <begin position="193"/>
        <end position="214"/>
    </location>
</feature>
<dbReference type="PANTHER" id="PTHR43767:SF1">
    <property type="entry name" value="NONRIBOSOMAL PEPTIDE SYNTHASE PES1 (EUROFUNG)-RELATED"/>
    <property type="match status" value="1"/>
</dbReference>
<dbReference type="InterPro" id="IPR000873">
    <property type="entry name" value="AMP-dep_synth/lig_dom"/>
</dbReference>
<dbReference type="SUPFAM" id="SSF56801">
    <property type="entry name" value="Acetyl-CoA synthetase-like"/>
    <property type="match status" value="1"/>
</dbReference>
<sequence>MTTTIAEDGVALQMLSDSQAKDIFHALDTQLNSMMVEAFAHGIYTGVVIATLWTVVSSKRRHSNYRGSRSILLMIVLLYLLTTIGFSVNWAANARIFIINGQNFSMAFNTYNNTLPSRIYLVVGIAAGVSTILTDATLIWRCWIVWSRNSRAIIVPVISTTLAVVSKGIVLYHNCVDSNPENTVLYAPNSSRWAVTYSSAILATLLWCTVLIVYRILSIAIEPYRYLCVIEIMVESAFPYSALIIVLLVLEARNDAAGMYVEASAIAMRGIVPTMQVGRVASECARPDDYWNGSSATESLRFRTLSTSEQSLDGTSFDGTVSVRSSSELEDGLVHGVKGQLFILHIIALSQDSMETTNLARGAAGFLPPQFEDKTWIPSCCVEEAHEILTRSDNLLEIEVGEFNGRQLKVWKNQPPSMREFFLHVTEDYKNKTYVVYGEERYSFQEILRSSIKCAVSFKHIYGIKKGKLFRAVTVLLDPVLVLDPERADMVQPIASELKQTTEISAYVVFNDQAAGFRWVGMDAWTRVCSEDHGGTEDILNNDPNVLPDDDAAIFFTSGTTGLPKAVLTSHRACLTASFNDSFLESRERLRQGEPIQFGYMQNSDVQGGILLPRIMCHIGPFASMMTCTDRGLKLVITRTWDPPEVIRELADNGLAGYPLLESVVFTGSTIPPSFFQSVRKAFPQTRVILSPVSVDSKFMLDEIMKLGPKADGDNEAVLGEEGEIWVRGPSIMKGYFGDPVATDKVLTQDGWYKTGDLGNLDAQGYLCIKGRIKDIVICGGSNIDAVWVENVLYSVPGVSEAALVGIPDELMDELAAALVTVRPEYKGTVTEEYLLAKAEELLPKYAVPVMIIVLNGKFARLVQPFQRLNVVPVTETKVGIEGSNLTFFNDNRTPVSQRRNAPLQENLPDDRHNCSGGGNRNVAQYDWQFSGRLKHSLHGNNPGYSSSEATLPLLIERQTTTTGAMREAPPSDPAAFDAWIVALFVLEYRHRERAPSVAICASTSSTPYSTYLIPLPSMLGSPPSLPAARPTGPTTATPVHDELPKSIFVDTQSGSPSGSTTAMADPSHPQPRLPWWIVPASIPPLVHIPKPVVRYYGP</sequence>
<feature type="transmembrane region" description="Helical" evidence="1">
    <location>
        <begin position="152"/>
        <end position="173"/>
    </location>
</feature>
<dbReference type="InterPro" id="IPR045851">
    <property type="entry name" value="AMP-bd_C_sf"/>
</dbReference>
<dbReference type="CDD" id="cd04433">
    <property type="entry name" value="AFD_class_I"/>
    <property type="match status" value="1"/>
</dbReference>
<evidence type="ECO:0000259" key="2">
    <source>
        <dbReference type="Pfam" id="PF00501"/>
    </source>
</evidence>
<name>A0AA39NJ17_9AGAR</name>
<keyword evidence="1" id="KW-0812">Transmembrane</keyword>
<comment type="caution">
    <text evidence="4">The sequence shown here is derived from an EMBL/GenBank/DDBJ whole genome shotgun (WGS) entry which is preliminary data.</text>
</comment>
<dbReference type="Proteomes" id="UP001175227">
    <property type="component" value="Unassembled WGS sequence"/>
</dbReference>
<protein>
    <recommendedName>
        <fullName evidence="6">AMP-dependent synthetase/ligase domain-containing protein</fullName>
    </recommendedName>
</protein>
<dbReference type="InterPro" id="IPR020845">
    <property type="entry name" value="AMP-binding_CS"/>
</dbReference>
<evidence type="ECO:0000313" key="5">
    <source>
        <dbReference type="Proteomes" id="UP001175227"/>
    </source>
</evidence>
<proteinExistence type="predicted"/>
<evidence type="ECO:0000256" key="1">
    <source>
        <dbReference type="SAM" id="Phobius"/>
    </source>
</evidence>
<dbReference type="Pfam" id="PF13193">
    <property type="entry name" value="AMP-binding_C"/>
    <property type="match status" value="1"/>
</dbReference>
<feature type="transmembrane region" description="Helical" evidence="1">
    <location>
        <begin position="226"/>
        <end position="250"/>
    </location>
</feature>
<dbReference type="InterPro" id="IPR042099">
    <property type="entry name" value="ANL_N_sf"/>
</dbReference>
<evidence type="ECO:0000259" key="3">
    <source>
        <dbReference type="Pfam" id="PF13193"/>
    </source>
</evidence>
<dbReference type="Pfam" id="PF00501">
    <property type="entry name" value="AMP-binding"/>
    <property type="match status" value="1"/>
</dbReference>
<dbReference type="Gene3D" id="3.30.300.30">
    <property type="match status" value="1"/>
</dbReference>
<keyword evidence="5" id="KW-1185">Reference proteome</keyword>
<reference evidence="4" key="1">
    <citation type="submission" date="2023-06" db="EMBL/GenBank/DDBJ databases">
        <authorList>
            <consortium name="Lawrence Berkeley National Laboratory"/>
            <person name="Ahrendt S."/>
            <person name="Sahu N."/>
            <person name="Indic B."/>
            <person name="Wong-Bajracharya J."/>
            <person name="Merenyi Z."/>
            <person name="Ke H.-M."/>
            <person name="Monk M."/>
            <person name="Kocsube S."/>
            <person name="Drula E."/>
            <person name="Lipzen A."/>
            <person name="Balint B."/>
            <person name="Henrissat B."/>
            <person name="Andreopoulos B."/>
            <person name="Martin F.M."/>
            <person name="Harder C.B."/>
            <person name="Rigling D."/>
            <person name="Ford K.L."/>
            <person name="Foster G.D."/>
            <person name="Pangilinan J."/>
            <person name="Papanicolaou A."/>
            <person name="Barry K."/>
            <person name="LaButti K."/>
            <person name="Viragh M."/>
            <person name="Koriabine M."/>
            <person name="Yan M."/>
            <person name="Riley R."/>
            <person name="Champramary S."/>
            <person name="Plett K.L."/>
            <person name="Tsai I.J."/>
            <person name="Slot J."/>
            <person name="Sipos G."/>
            <person name="Plett J."/>
            <person name="Nagy L.G."/>
            <person name="Grigoriev I.V."/>
        </authorList>
    </citation>
    <scope>NUCLEOTIDE SEQUENCE</scope>
    <source>
        <strain evidence="4">ICMP 16352</strain>
    </source>
</reference>
<feature type="transmembrane region" description="Helical" evidence="1">
    <location>
        <begin position="119"/>
        <end position="140"/>
    </location>
</feature>
<dbReference type="GO" id="GO:0016878">
    <property type="term" value="F:acid-thiol ligase activity"/>
    <property type="evidence" value="ECO:0007669"/>
    <property type="project" value="UniProtKB-ARBA"/>
</dbReference>
<dbReference type="InterPro" id="IPR050237">
    <property type="entry name" value="ATP-dep_AMP-bd_enzyme"/>
</dbReference>
<dbReference type="EMBL" id="JAUEPR010000084">
    <property type="protein sequence ID" value="KAK0466525.1"/>
    <property type="molecule type" value="Genomic_DNA"/>
</dbReference>